<feature type="compositionally biased region" description="Basic and acidic residues" evidence="1">
    <location>
        <begin position="170"/>
        <end position="188"/>
    </location>
</feature>
<feature type="compositionally biased region" description="Basic and acidic residues" evidence="1">
    <location>
        <begin position="210"/>
        <end position="224"/>
    </location>
</feature>
<feature type="region of interest" description="Disordered" evidence="1">
    <location>
        <begin position="237"/>
        <end position="282"/>
    </location>
</feature>
<feature type="region of interest" description="Disordered" evidence="1">
    <location>
        <begin position="16"/>
        <end position="54"/>
    </location>
</feature>
<feature type="region of interest" description="Disordered" evidence="1">
    <location>
        <begin position="140"/>
        <end position="225"/>
    </location>
</feature>
<dbReference type="PROSITE" id="PS51257">
    <property type="entry name" value="PROKAR_LIPOPROTEIN"/>
    <property type="match status" value="1"/>
</dbReference>
<dbReference type="Proteomes" id="UP001626550">
    <property type="component" value="Unassembled WGS sequence"/>
</dbReference>
<reference evidence="2 3" key="1">
    <citation type="submission" date="2024-11" db="EMBL/GenBank/DDBJ databases">
        <title>Adaptive evolution of stress response genes in parasites aligns with host niche diversity.</title>
        <authorList>
            <person name="Hahn C."/>
            <person name="Resl P."/>
        </authorList>
    </citation>
    <scope>NUCLEOTIDE SEQUENCE [LARGE SCALE GENOMIC DNA]</scope>
    <source>
        <strain evidence="2">EGGRZ-B1_66</strain>
        <tissue evidence="2">Body</tissue>
    </source>
</reference>
<keyword evidence="3" id="KW-1185">Reference proteome</keyword>
<feature type="compositionally biased region" description="Basic and acidic residues" evidence="1">
    <location>
        <begin position="245"/>
        <end position="263"/>
    </location>
</feature>
<organism evidence="2 3">
    <name type="scientific">Cichlidogyrus casuarinus</name>
    <dbReference type="NCBI Taxonomy" id="1844966"/>
    <lineage>
        <taxon>Eukaryota</taxon>
        <taxon>Metazoa</taxon>
        <taxon>Spiralia</taxon>
        <taxon>Lophotrochozoa</taxon>
        <taxon>Platyhelminthes</taxon>
        <taxon>Monogenea</taxon>
        <taxon>Monopisthocotylea</taxon>
        <taxon>Dactylogyridea</taxon>
        <taxon>Ancyrocephalidae</taxon>
        <taxon>Cichlidogyrus</taxon>
    </lineage>
</organism>
<sequence length="337" mass="37370">MIRRLAKFFNFLTGSSSCQNKTVPSEEQPPDQPVEAAKEAELSPDPVPLTKARPRMVRKINKLPQHLIEENVSNEQSSDLFSPTLDQVKHLETEEELSAIERVKDPEGGTQQNTATQKPFAGTKSLFPGMGGGNLLAELKKRQQKKTEDEITPERYVAVSDSPPTQSAQHSEDNIAAKCEEKRSETVTKSEPAFVMPTLKPTSRPPAEVVAERPKQIEASKSEEEIVTNDEPLFVMPKLRPTAKQAEKCEKVEDSKPPEEEKASANIEPTFTMPKLRPTPKISKATKSMVVFGSQDGEDEEVAAGKQFKEAEDAPMSNKVKAMSQMFNKINADIEKN</sequence>
<evidence type="ECO:0000313" key="3">
    <source>
        <dbReference type="Proteomes" id="UP001626550"/>
    </source>
</evidence>
<dbReference type="AlphaFoldDB" id="A0ABD2Q8M1"/>
<feature type="region of interest" description="Disordered" evidence="1">
    <location>
        <begin position="105"/>
        <end position="124"/>
    </location>
</feature>
<evidence type="ECO:0000313" key="2">
    <source>
        <dbReference type="EMBL" id="KAL3315905.1"/>
    </source>
</evidence>
<comment type="caution">
    <text evidence="2">The sequence shown here is derived from an EMBL/GenBank/DDBJ whole genome shotgun (WGS) entry which is preliminary data.</text>
</comment>
<gene>
    <name evidence="2" type="ORF">Ciccas_005450</name>
</gene>
<proteinExistence type="predicted"/>
<accession>A0ABD2Q8M1</accession>
<protein>
    <submittedName>
        <fullName evidence="2">Uncharacterized protein</fullName>
    </submittedName>
</protein>
<feature type="compositionally biased region" description="Polar residues" evidence="1">
    <location>
        <begin position="16"/>
        <end position="25"/>
    </location>
</feature>
<name>A0ABD2Q8M1_9PLAT</name>
<evidence type="ECO:0000256" key="1">
    <source>
        <dbReference type="SAM" id="MobiDB-lite"/>
    </source>
</evidence>
<dbReference type="EMBL" id="JBJKFK010000641">
    <property type="protein sequence ID" value="KAL3315905.1"/>
    <property type="molecule type" value="Genomic_DNA"/>
</dbReference>
<feature type="compositionally biased region" description="Basic and acidic residues" evidence="1">
    <location>
        <begin position="140"/>
        <end position="153"/>
    </location>
</feature>